<dbReference type="OrthoDB" id="1686935at2759"/>
<dbReference type="Proteomes" id="UP001152622">
    <property type="component" value="Chromosome 2"/>
</dbReference>
<feature type="region of interest" description="Disordered" evidence="1">
    <location>
        <begin position="34"/>
        <end position="157"/>
    </location>
</feature>
<organism evidence="2 3">
    <name type="scientific">Synaphobranchus kaupii</name>
    <name type="common">Kaup's arrowtooth eel</name>
    <dbReference type="NCBI Taxonomy" id="118154"/>
    <lineage>
        <taxon>Eukaryota</taxon>
        <taxon>Metazoa</taxon>
        <taxon>Chordata</taxon>
        <taxon>Craniata</taxon>
        <taxon>Vertebrata</taxon>
        <taxon>Euteleostomi</taxon>
        <taxon>Actinopterygii</taxon>
        <taxon>Neopterygii</taxon>
        <taxon>Teleostei</taxon>
        <taxon>Anguilliformes</taxon>
        <taxon>Synaphobranchidae</taxon>
        <taxon>Synaphobranchus</taxon>
    </lineage>
</organism>
<feature type="compositionally biased region" description="Basic and acidic residues" evidence="1">
    <location>
        <begin position="207"/>
        <end position="217"/>
    </location>
</feature>
<comment type="caution">
    <text evidence="2">The sequence shown here is derived from an EMBL/GenBank/DDBJ whole genome shotgun (WGS) entry which is preliminary data.</text>
</comment>
<dbReference type="EMBL" id="JAINUF010000002">
    <property type="protein sequence ID" value="KAJ8376539.1"/>
    <property type="molecule type" value="Genomic_DNA"/>
</dbReference>
<evidence type="ECO:0000313" key="3">
    <source>
        <dbReference type="Proteomes" id="UP001152622"/>
    </source>
</evidence>
<reference evidence="2" key="1">
    <citation type="journal article" date="2023" name="Science">
        <title>Genome structures resolve the early diversification of teleost fishes.</title>
        <authorList>
            <person name="Parey E."/>
            <person name="Louis A."/>
            <person name="Montfort J."/>
            <person name="Bouchez O."/>
            <person name="Roques C."/>
            <person name="Iampietro C."/>
            <person name="Lluch J."/>
            <person name="Castinel A."/>
            <person name="Donnadieu C."/>
            <person name="Desvignes T."/>
            <person name="Floi Bucao C."/>
            <person name="Jouanno E."/>
            <person name="Wen M."/>
            <person name="Mejri S."/>
            <person name="Dirks R."/>
            <person name="Jansen H."/>
            <person name="Henkel C."/>
            <person name="Chen W.J."/>
            <person name="Zahm M."/>
            <person name="Cabau C."/>
            <person name="Klopp C."/>
            <person name="Thompson A.W."/>
            <person name="Robinson-Rechavi M."/>
            <person name="Braasch I."/>
            <person name="Lecointre G."/>
            <person name="Bobe J."/>
            <person name="Postlethwait J.H."/>
            <person name="Berthelot C."/>
            <person name="Roest Crollius H."/>
            <person name="Guiguen Y."/>
        </authorList>
    </citation>
    <scope>NUCLEOTIDE SEQUENCE</scope>
    <source>
        <strain evidence="2">WJC10195</strain>
    </source>
</reference>
<feature type="compositionally biased region" description="Polar residues" evidence="1">
    <location>
        <begin position="227"/>
        <end position="236"/>
    </location>
</feature>
<gene>
    <name evidence="2" type="ORF">SKAU_G00071190</name>
</gene>
<feature type="compositionally biased region" description="Gly residues" evidence="1">
    <location>
        <begin position="110"/>
        <end position="121"/>
    </location>
</feature>
<accession>A0A9Q1G7X9</accession>
<dbReference type="AlphaFoldDB" id="A0A9Q1G7X9"/>
<evidence type="ECO:0000313" key="2">
    <source>
        <dbReference type="EMBL" id="KAJ8376539.1"/>
    </source>
</evidence>
<protein>
    <submittedName>
        <fullName evidence="2">Uncharacterized protein</fullName>
    </submittedName>
</protein>
<sequence>MTMRNSSLGGPLTRACVRLLSPCFKTGRVGCPHRRRPLAPVCGATQSVRTEDSPTRLTVASEAGDPVPSSGPCHHPPYPREGEDGAGRGSPGRRGSGRLPRPLGYRHGRGGGAVTLDGGGNKPPSPQTLPSRPRAGRGAPSRRKCTWWGTGPAGGRSREEIRTALARLTWPAELNPPGGLRGPHPFTSQRFHALLNSLFKFLFRPEPPSRRSETEARPRHRQRGWRNHQQPRSSSG</sequence>
<feature type="region of interest" description="Disordered" evidence="1">
    <location>
        <begin position="203"/>
        <end position="236"/>
    </location>
</feature>
<keyword evidence="3" id="KW-1185">Reference proteome</keyword>
<evidence type="ECO:0000256" key="1">
    <source>
        <dbReference type="SAM" id="MobiDB-lite"/>
    </source>
</evidence>
<feature type="compositionally biased region" description="Low complexity" evidence="1">
    <location>
        <begin position="130"/>
        <end position="139"/>
    </location>
</feature>
<proteinExistence type="predicted"/>
<name>A0A9Q1G7X9_SYNKA</name>